<dbReference type="RefSeq" id="WP_149092615.1">
    <property type="nucleotide sequence ID" value="NZ_VKKY01000003.1"/>
</dbReference>
<keyword evidence="3" id="KW-0808">Transferase</keyword>
<dbReference type="OrthoDB" id="241498at2"/>
<comment type="similarity">
    <text evidence="1">Belongs to the pseudomonas-type ThrB family.</text>
</comment>
<protein>
    <submittedName>
        <fullName evidence="3">Phosphotransferase</fullName>
    </submittedName>
</protein>
<evidence type="ECO:0000259" key="2">
    <source>
        <dbReference type="Pfam" id="PF01636"/>
    </source>
</evidence>
<organism evidence="3 4">
    <name type="scientific">Rufibacter hautae</name>
    <dbReference type="NCBI Taxonomy" id="2595005"/>
    <lineage>
        <taxon>Bacteria</taxon>
        <taxon>Pseudomonadati</taxon>
        <taxon>Bacteroidota</taxon>
        <taxon>Cytophagia</taxon>
        <taxon>Cytophagales</taxon>
        <taxon>Hymenobacteraceae</taxon>
        <taxon>Rufibacter</taxon>
    </lineage>
</organism>
<reference evidence="3 4" key="1">
    <citation type="submission" date="2019-07" db="EMBL/GenBank/DDBJ databases">
        <title>Rufibacter sp. nov., isolated from lake sediment.</title>
        <authorList>
            <person name="Qu J.-H."/>
        </authorList>
    </citation>
    <scope>NUCLEOTIDE SEQUENCE [LARGE SCALE GENOMIC DNA]</scope>
    <source>
        <strain evidence="3 4">NBS58-1</strain>
    </source>
</reference>
<sequence length="334" mass="38227">MMVPVFPTSYSTLQADALASFVSEQYNLGPVQGKFLTRGVGDTYLIVAPSSPYILRVYRASHRNYTQVKAEIDLLLALKNAEVSVSYPISDKQGQTIQTLSAAEGNRCAVLFSYAPGRMVPLLTEKQLHLLGQEMAKFHSVSSLVPLNEARWLLDVETTLTQPLQAIKDFFLEDPEEYAWLQEAAAIARARLAQFNTSAFSFGYCHYDFFPKNFHFDGDEKLTLFDFDFLGRGWLVNDVMVFWQHLCLDVHYGKMKQESADHAFQIFLSGYRAVRPLSEEELAAMPYLALGFWVFYLGFYATHDHFLPLLQNPRLKARVQLIRQITERYWEKAS</sequence>
<accession>A0A5B6TCC4</accession>
<dbReference type="Gene3D" id="3.30.200.20">
    <property type="entry name" value="Phosphorylase Kinase, domain 1"/>
    <property type="match status" value="1"/>
</dbReference>
<dbReference type="PANTHER" id="PTHR21064:SF6">
    <property type="entry name" value="AMINOGLYCOSIDE PHOSPHOTRANSFERASE DOMAIN-CONTAINING PROTEIN"/>
    <property type="match status" value="1"/>
</dbReference>
<feature type="domain" description="Aminoglycoside phosphotransferase" evidence="2">
    <location>
        <begin position="40"/>
        <end position="276"/>
    </location>
</feature>
<gene>
    <name evidence="3" type="ORF">FOA19_20040</name>
</gene>
<comment type="caution">
    <text evidence="3">The sequence shown here is derived from an EMBL/GenBank/DDBJ whole genome shotgun (WGS) entry which is preliminary data.</text>
</comment>
<dbReference type="AlphaFoldDB" id="A0A5B6TCC4"/>
<keyword evidence="4" id="KW-1185">Reference proteome</keyword>
<dbReference type="InterPro" id="IPR050249">
    <property type="entry name" value="Pseudomonas-type_ThrB"/>
</dbReference>
<dbReference type="SUPFAM" id="SSF56112">
    <property type="entry name" value="Protein kinase-like (PK-like)"/>
    <property type="match status" value="1"/>
</dbReference>
<evidence type="ECO:0000256" key="1">
    <source>
        <dbReference type="ARBA" id="ARBA00038240"/>
    </source>
</evidence>
<dbReference type="Pfam" id="PF01636">
    <property type="entry name" value="APH"/>
    <property type="match status" value="1"/>
</dbReference>
<dbReference type="GO" id="GO:0004413">
    <property type="term" value="F:homoserine kinase activity"/>
    <property type="evidence" value="ECO:0007669"/>
    <property type="project" value="TreeGrafter"/>
</dbReference>
<proteinExistence type="inferred from homology"/>
<dbReference type="InterPro" id="IPR002575">
    <property type="entry name" value="Aminoglycoside_PTrfase"/>
</dbReference>
<dbReference type="Proteomes" id="UP000324133">
    <property type="component" value="Unassembled WGS sequence"/>
</dbReference>
<name>A0A5B6TCC4_9BACT</name>
<evidence type="ECO:0000313" key="3">
    <source>
        <dbReference type="EMBL" id="KAA3436674.1"/>
    </source>
</evidence>
<dbReference type="EMBL" id="VKKY01000003">
    <property type="protein sequence ID" value="KAA3436674.1"/>
    <property type="molecule type" value="Genomic_DNA"/>
</dbReference>
<dbReference type="InterPro" id="IPR011009">
    <property type="entry name" value="Kinase-like_dom_sf"/>
</dbReference>
<dbReference type="PANTHER" id="PTHR21064">
    <property type="entry name" value="AMINOGLYCOSIDE PHOSPHOTRANSFERASE DOMAIN-CONTAINING PROTEIN-RELATED"/>
    <property type="match status" value="1"/>
</dbReference>
<dbReference type="Gene3D" id="3.90.1200.10">
    <property type="match status" value="1"/>
</dbReference>
<dbReference type="GO" id="GO:0009088">
    <property type="term" value="P:threonine biosynthetic process"/>
    <property type="evidence" value="ECO:0007669"/>
    <property type="project" value="TreeGrafter"/>
</dbReference>
<evidence type="ECO:0000313" key="4">
    <source>
        <dbReference type="Proteomes" id="UP000324133"/>
    </source>
</evidence>